<feature type="transmembrane region" description="Helical" evidence="6">
    <location>
        <begin position="15"/>
        <end position="36"/>
    </location>
</feature>
<feature type="transmembrane region" description="Helical" evidence="6">
    <location>
        <begin position="192"/>
        <end position="212"/>
    </location>
</feature>
<dbReference type="Pfam" id="PF00892">
    <property type="entry name" value="EamA"/>
    <property type="match status" value="2"/>
</dbReference>
<dbReference type="AlphaFoldDB" id="A0A7W6LF94"/>
<feature type="transmembrane region" description="Helical" evidence="6">
    <location>
        <begin position="103"/>
        <end position="122"/>
    </location>
</feature>
<evidence type="ECO:0000256" key="5">
    <source>
        <dbReference type="ARBA" id="ARBA00023136"/>
    </source>
</evidence>
<feature type="domain" description="EamA" evidence="7">
    <location>
        <begin position="163"/>
        <end position="299"/>
    </location>
</feature>
<organism evidence="8 9">
    <name type="scientific">Rhizobium rhizoryzae</name>
    <dbReference type="NCBI Taxonomy" id="451876"/>
    <lineage>
        <taxon>Bacteria</taxon>
        <taxon>Pseudomonadati</taxon>
        <taxon>Pseudomonadota</taxon>
        <taxon>Alphaproteobacteria</taxon>
        <taxon>Hyphomicrobiales</taxon>
        <taxon>Rhizobiaceae</taxon>
        <taxon>Rhizobium/Agrobacterium group</taxon>
        <taxon>Rhizobium</taxon>
    </lineage>
</organism>
<accession>A0A7W6LF94</accession>
<evidence type="ECO:0000313" key="9">
    <source>
        <dbReference type="Proteomes" id="UP000519897"/>
    </source>
</evidence>
<keyword evidence="9" id="KW-1185">Reference proteome</keyword>
<dbReference type="Proteomes" id="UP000519897">
    <property type="component" value="Unassembled WGS sequence"/>
</dbReference>
<evidence type="ECO:0000256" key="2">
    <source>
        <dbReference type="ARBA" id="ARBA00022475"/>
    </source>
</evidence>
<dbReference type="InterPro" id="IPR051258">
    <property type="entry name" value="Diverse_Substrate_Transporter"/>
</dbReference>
<protein>
    <submittedName>
        <fullName evidence="8">Drug/metabolite transporter (DMT)-like permease</fullName>
    </submittedName>
</protein>
<dbReference type="PANTHER" id="PTHR42920">
    <property type="entry name" value="OS03G0707200 PROTEIN-RELATED"/>
    <property type="match status" value="1"/>
</dbReference>
<dbReference type="EMBL" id="JACIEC010000001">
    <property type="protein sequence ID" value="MBB4142238.1"/>
    <property type="molecule type" value="Genomic_DNA"/>
</dbReference>
<dbReference type="RefSeq" id="WP_165136050.1">
    <property type="nucleotide sequence ID" value="NZ_CP049250.1"/>
</dbReference>
<evidence type="ECO:0000259" key="7">
    <source>
        <dbReference type="Pfam" id="PF00892"/>
    </source>
</evidence>
<gene>
    <name evidence="8" type="ORF">GGQ72_000737</name>
</gene>
<keyword evidence="3 6" id="KW-0812">Transmembrane</keyword>
<dbReference type="GO" id="GO:0005886">
    <property type="term" value="C:plasma membrane"/>
    <property type="evidence" value="ECO:0007669"/>
    <property type="project" value="UniProtKB-SubCell"/>
</dbReference>
<evidence type="ECO:0000256" key="6">
    <source>
        <dbReference type="SAM" id="Phobius"/>
    </source>
</evidence>
<feature type="transmembrane region" description="Helical" evidence="6">
    <location>
        <begin position="134"/>
        <end position="156"/>
    </location>
</feature>
<evidence type="ECO:0000256" key="4">
    <source>
        <dbReference type="ARBA" id="ARBA00022989"/>
    </source>
</evidence>
<feature type="transmembrane region" description="Helical" evidence="6">
    <location>
        <begin position="224"/>
        <end position="245"/>
    </location>
</feature>
<dbReference type="InterPro" id="IPR000620">
    <property type="entry name" value="EamA_dom"/>
</dbReference>
<feature type="transmembrane region" description="Helical" evidence="6">
    <location>
        <begin position="42"/>
        <end position="61"/>
    </location>
</feature>
<dbReference type="SUPFAM" id="SSF103481">
    <property type="entry name" value="Multidrug resistance efflux transporter EmrE"/>
    <property type="match status" value="2"/>
</dbReference>
<keyword evidence="2" id="KW-1003">Cell membrane</keyword>
<name>A0A7W6LF94_9HYPH</name>
<comment type="caution">
    <text evidence="8">The sequence shown here is derived from an EMBL/GenBank/DDBJ whole genome shotgun (WGS) entry which is preliminary data.</text>
</comment>
<dbReference type="InterPro" id="IPR037185">
    <property type="entry name" value="EmrE-like"/>
</dbReference>
<sequence>MTPTATTRPPATSDWVLFLLAPVFFSSNIIFGRGILGEIGPFITAFIRWFGAALLILPFVWHDRSAGIAFVRRHTGYWLMLGILGMGICGGVVYWALTATSASNATLIYTTSSLFIILFQWLFQSRKLMVREILGMIIAFAGVAAIVLHGDLGALLRLTFNVGDFGILVAAIAFALYSLLLRKPAATEVGPLSLFFLLALSGAACLFPLAIIDYLSGGLLPHTRIAWLKLAGIIAFASLAAFYCFQHAVRVFGAAKAGITLYLMPPISIIMAVLFLGEEFHTYHAIGIVLVTGGVVLATLPQRRPHASGTR</sequence>
<feature type="transmembrane region" description="Helical" evidence="6">
    <location>
        <begin position="283"/>
        <end position="301"/>
    </location>
</feature>
<keyword evidence="4 6" id="KW-1133">Transmembrane helix</keyword>
<feature type="transmembrane region" description="Helical" evidence="6">
    <location>
        <begin position="77"/>
        <end position="97"/>
    </location>
</feature>
<feature type="domain" description="EamA" evidence="7">
    <location>
        <begin position="16"/>
        <end position="147"/>
    </location>
</feature>
<reference evidence="8 9" key="1">
    <citation type="submission" date="2020-08" db="EMBL/GenBank/DDBJ databases">
        <title>Genomic Encyclopedia of Type Strains, Phase IV (KMG-IV): sequencing the most valuable type-strain genomes for metagenomic binning, comparative biology and taxonomic classification.</title>
        <authorList>
            <person name="Goeker M."/>
        </authorList>
    </citation>
    <scope>NUCLEOTIDE SEQUENCE [LARGE SCALE GENOMIC DNA]</scope>
    <source>
        <strain evidence="8 9">DSM 29514</strain>
    </source>
</reference>
<dbReference type="PANTHER" id="PTHR42920:SF11">
    <property type="entry name" value="INNER MEMBRANE PROTEIN YTFF"/>
    <property type="match status" value="1"/>
</dbReference>
<proteinExistence type="predicted"/>
<evidence type="ECO:0000313" key="8">
    <source>
        <dbReference type="EMBL" id="MBB4142238.1"/>
    </source>
</evidence>
<evidence type="ECO:0000256" key="1">
    <source>
        <dbReference type="ARBA" id="ARBA00004651"/>
    </source>
</evidence>
<feature type="transmembrane region" description="Helical" evidence="6">
    <location>
        <begin position="162"/>
        <end position="180"/>
    </location>
</feature>
<comment type="subcellular location">
    <subcellularLocation>
        <location evidence="1">Cell membrane</location>
        <topology evidence="1">Multi-pass membrane protein</topology>
    </subcellularLocation>
</comment>
<feature type="transmembrane region" description="Helical" evidence="6">
    <location>
        <begin position="257"/>
        <end position="277"/>
    </location>
</feature>
<evidence type="ECO:0000256" key="3">
    <source>
        <dbReference type="ARBA" id="ARBA00022692"/>
    </source>
</evidence>
<keyword evidence="5 6" id="KW-0472">Membrane</keyword>